<reference evidence="2" key="1">
    <citation type="submission" date="2020-12" db="EMBL/GenBank/DDBJ databases">
        <title>Metabolic potential, ecology and presence of endohyphal bacteria is reflected in genomic diversity of Mucoromycotina.</title>
        <authorList>
            <person name="Muszewska A."/>
            <person name="Okrasinska A."/>
            <person name="Steczkiewicz K."/>
            <person name="Drgas O."/>
            <person name="Orlowska M."/>
            <person name="Perlinska-Lenart U."/>
            <person name="Aleksandrzak-Piekarczyk T."/>
            <person name="Szatraj K."/>
            <person name="Zielenkiewicz U."/>
            <person name="Pilsyk S."/>
            <person name="Malc E."/>
            <person name="Mieczkowski P."/>
            <person name="Kruszewska J.S."/>
            <person name="Biernat P."/>
            <person name="Pawlowska J."/>
        </authorList>
    </citation>
    <scope>NUCLEOTIDE SEQUENCE</scope>
    <source>
        <strain evidence="2">WA0000017839</strain>
    </source>
</reference>
<proteinExistence type="predicted"/>
<evidence type="ECO:0008006" key="4">
    <source>
        <dbReference type="Google" id="ProtNLM"/>
    </source>
</evidence>
<accession>A0A8H7UTK7</accession>
<dbReference type="Proteomes" id="UP000603453">
    <property type="component" value="Unassembled WGS sequence"/>
</dbReference>
<evidence type="ECO:0000313" key="2">
    <source>
        <dbReference type="EMBL" id="KAG2193627.1"/>
    </source>
</evidence>
<feature type="signal peptide" evidence="1">
    <location>
        <begin position="1"/>
        <end position="19"/>
    </location>
</feature>
<dbReference type="EMBL" id="JAEPRD010000223">
    <property type="protein sequence ID" value="KAG2193627.1"/>
    <property type="molecule type" value="Genomic_DNA"/>
</dbReference>
<keyword evidence="3" id="KW-1185">Reference proteome</keyword>
<organism evidence="2 3">
    <name type="scientific">Mucor saturninus</name>
    <dbReference type="NCBI Taxonomy" id="64648"/>
    <lineage>
        <taxon>Eukaryota</taxon>
        <taxon>Fungi</taxon>
        <taxon>Fungi incertae sedis</taxon>
        <taxon>Mucoromycota</taxon>
        <taxon>Mucoromycotina</taxon>
        <taxon>Mucoromycetes</taxon>
        <taxon>Mucorales</taxon>
        <taxon>Mucorineae</taxon>
        <taxon>Mucoraceae</taxon>
        <taxon>Mucor</taxon>
    </lineage>
</organism>
<sequence>MKYAFIVSVIVLLGQSVSAQSPSCAAQEVLNTCLSNEDTYLKTCIDQDYACLCKWHTAKLSCFDNCPQDLGRGSSQGLKDTFCSIAKTYNTTTSSSSSVAVPTVVSSTKLPSNTPTIVVPTNSIATNTTGAASTSMSATYGVGQSVLMLVAGVTTWFLT</sequence>
<comment type="caution">
    <text evidence="2">The sequence shown here is derived from an EMBL/GenBank/DDBJ whole genome shotgun (WGS) entry which is preliminary data.</text>
</comment>
<dbReference type="OrthoDB" id="2507140at2759"/>
<dbReference type="AlphaFoldDB" id="A0A8H7UTK7"/>
<keyword evidence="1" id="KW-0732">Signal</keyword>
<feature type="chain" id="PRO_5034964122" description="GPI anchored serine-threonine rich protein" evidence="1">
    <location>
        <begin position="20"/>
        <end position="159"/>
    </location>
</feature>
<protein>
    <recommendedName>
        <fullName evidence="4">GPI anchored serine-threonine rich protein</fullName>
    </recommendedName>
</protein>
<evidence type="ECO:0000256" key="1">
    <source>
        <dbReference type="SAM" id="SignalP"/>
    </source>
</evidence>
<name>A0A8H7UTK7_9FUNG</name>
<evidence type="ECO:0000313" key="3">
    <source>
        <dbReference type="Proteomes" id="UP000603453"/>
    </source>
</evidence>
<gene>
    <name evidence="2" type="ORF">INT47_007459</name>
</gene>